<name>A0A5Q5BP24_MYCSS</name>
<dbReference type="EMBL" id="CP000384">
    <property type="protein sequence ID" value="ABG10209.1"/>
    <property type="molecule type" value="Genomic_DNA"/>
</dbReference>
<dbReference type="AlphaFoldDB" id="A0A5Q5BP24"/>
<reference evidence="2" key="1">
    <citation type="submission" date="2006-06" db="EMBL/GenBank/DDBJ databases">
        <title>Complete sequence of chromosome of Mycobacterium sp. MCS.</title>
        <authorList>
            <consortium name="US DOE Joint Genome Institute"/>
            <person name="Copeland A."/>
            <person name="Lucas S."/>
            <person name="Lapidus A."/>
            <person name="Barry K."/>
            <person name="Detter J.C."/>
            <person name="Glavina del Rio T."/>
            <person name="Hammon N."/>
            <person name="Israni S."/>
            <person name="Dalin E."/>
            <person name="Tice H."/>
            <person name="Pitluck S."/>
            <person name="Martinez M."/>
            <person name="Schmutz J."/>
            <person name="Larimer F."/>
            <person name="Land M."/>
            <person name="Hauser L."/>
            <person name="Kyrpides N."/>
            <person name="Kim E."/>
            <person name="Miller C.D."/>
            <person name="Hughes J.E."/>
            <person name="Anderson A.J."/>
            <person name="Sims R.C."/>
            <person name="Richardson P."/>
        </authorList>
    </citation>
    <scope>NUCLEOTIDE SEQUENCE [LARGE SCALE GENOMIC DNA]</scope>
    <source>
        <strain evidence="2">MCS</strain>
    </source>
</reference>
<dbReference type="Pfam" id="PF17032">
    <property type="entry name" value="Zn_ribbon_15"/>
    <property type="match status" value="1"/>
</dbReference>
<dbReference type="InterPro" id="IPR031493">
    <property type="entry name" value="Zinc_ribbon_15"/>
</dbReference>
<dbReference type="KEGG" id="mmc:Mmcs_4104"/>
<gene>
    <name evidence="2" type="ordered locus">Mmcs_4104</name>
</gene>
<protein>
    <recommendedName>
        <fullName evidence="1">Zinc-ribbon 15 domain-containing protein</fullName>
    </recommendedName>
</protein>
<evidence type="ECO:0000259" key="1">
    <source>
        <dbReference type="Pfam" id="PF17032"/>
    </source>
</evidence>
<sequence length="68" mass="8031">MFFFLFGLSTKQQYLGAGQTRTCPRCHNTTQWTQMRQFKQFTLFFIPVARWKRRQFEVCGVCGTSVAL</sequence>
<proteinExistence type="predicted"/>
<evidence type="ECO:0000313" key="2">
    <source>
        <dbReference type="EMBL" id="ABG10209.1"/>
    </source>
</evidence>
<feature type="domain" description="Zinc-ribbon 15" evidence="1">
    <location>
        <begin position="22"/>
        <end position="66"/>
    </location>
</feature>
<accession>A0A5Q5BP24</accession>
<organism evidence="2">
    <name type="scientific">Mycobacterium sp. (strain MCS)</name>
    <dbReference type="NCBI Taxonomy" id="164756"/>
    <lineage>
        <taxon>Bacteria</taxon>
        <taxon>Bacillati</taxon>
        <taxon>Actinomycetota</taxon>
        <taxon>Actinomycetes</taxon>
        <taxon>Mycobacteriales</taxon>
        <taxon>Mycobacteriaceae</taxon>
        <taxon>Mycobacterium</taxon>
    </lineage>
</organism>